<name>A0ABW5YG58_9SPHI</name>
<dbReference type="PIRSF" id="PIRSF034285">
    <property type="entry name" value="UCP034285"/>
    <property type="match status" value="1"/>
</dbReference>
<accession>A0ABW5YG58</accession>
<dbReference type="EMBL" id="JBHUPD010000004">
    <property type="protein sequence ID" value="MFD2874252.1"/>
    <property type="molecule type" value="Genomic_DNA"/>
</dbReference>
<gene>
    <name evidence="1" type="ORF">ACFS5N_17350</name>
</gene>
<protein>
    <submittedName>
        <fullName evidence="1">ImuA family protein</fullName>
    </submittedName>
</protein>
<comment type="caution">
    <text evidence="1">The sequence shown here is derived from an EMBL/GenBank/DDBJ whole genome shotgun (WGS) entry which is preliminary data.</text>
</comment>
<reference evidence="2" key="1">
    <citation type="journal article" date="2019" name="Int. J. Syst. Evol. Microbiol.">
        <title>The Global Catalogue of Microorganisms (GCM) 10K type strain sequencing project: providing services to taxonomists for standard genome sequencing and annotation.</title>
        <authorList>
            <consortium name="The Broad Institute Genomics Platform"/>
            <consortium name="The Broad Institute Genome Sequencing Center for Infectious Disease"/>
            <person name="Wu L."/>
            <person name="Ma J."/>
        </authorList>
    </citation>
    <scope>NUCLEOTIDE SEQUENCE [LARGE SCALE GENOMIC DNA]</scope>
    <source>
        <strain evidence="2">KCTC 22437</strain>
    </source>
</reference>
<dbReference type="Proteomes" id="UP001597557">
    <property type="component" value="Unassembled WGS sequence"/>
</dbReference>
<dbReference type="InterPro" id="IPR017026">
    <property type="entry name" value="ImuA"/>
</dbReference>
<organism evidence="1 2">
    <name type="scientific">Mucilaginibacter ximonensis</name>
    <dbReference type="NCBI Taxonomy" id="538021"/>
    <lineage>
        <taxon>Bacteria</taxon>
        <taxon>Pseudomonadati</taxon>
        <taxon>Bacteroidota</taxon>
        <taxon>Sphingobacteriia</taxon>
        <taxon>Sphingobacteriales</taxon>
        <taxon>Sphingobacteriaceae</taxon>
        <taxon>Mucilaginibacter</taxon>
    </lineage>
</organism>
<evidence type="ECO:0000313" key="1">
    <source>
        <dbReference type="EMBL" id="MFD2874252.1"/>
    </source>
</evidence>
<proteinExistence type="predicted"/>
<dbReference type="RefSeq" id="WP_377188567.1">
    <property type="nucleotide sequence ID" value="NZ_JBHUPD010000004.1"/>
</dbReference>
<dbReference type="InterPro" id="IPR027417">
    <property type="entry name" value="P-loop_NTPase"/>
</dbReference>
<sequence length="241" mass="26578">MESSKKDIISKLQKDILLWQGFTPPPTGEAKGIGLGELENAFPNGVFPTGAIHEMLCPTPEHTAATGGLVGGLLSSLMKQGGACIWISTSRRLFPPALKAFNVTPDRIIFIDVQRDRDVLWAMEEALKCQGLAAVIGEVREISFAQSRRLQLAVEDSKVTGFLLRTDLKKLSSTICVARWQISPLPSAAEPGLPGVSFPRWQVDLLRVRNGNPGSWQLEWIEGRFVPVMEEKEERVFIQTA</sequence>
<keyword evidence="2" id="KW-1185">Reference proteome</keyword>
<evidence type="ECO:0000313" key="2">
    <source>
        <dbReference type="Proteomes" id="UP001597557"/>
    </source>
</evidence>
<dbReference type="SUPFAM" id="SSF52540">
    <property type="entry name" value="P-loop containing nucleoside triphosphate hydrolases"/>
    <property type="match status" value="1"/>
</dbReference>
<dbReference type="Gene3D" id="3.40.50.300">
    <property type="entry name" value="P-loop containing nucleotide triphosphate hydrolases"/>
    <property type="match status" value="1"/>
</dbReference>